<dbReference type="GO" id="GO:0005737">
    <property type="term" value="C:cytoplasm"/>
    <property type="evidence" value="ECO:0007669"/>
    <property type="project" value="TreeGrafter"/>
</dbReference>
<evidence type="ECO:0000256" key="1">
    <source>
        <dbReference type="ARBA" id="ARBA00006734"/>
    </source>
</evidence>
<dbReference type="AlphaFoldDB" id="A0A9W7DQH5"/>
<comment type="similarity">
    <text evidence="1">Belongs to the protein prenyltransferase subunit alpha family.</text>
</comment>
<dbReference type="PROSITE" id="PS51147">
    <property type="entry name" value="PFTA"/>
    <property type="match status" value="1"/>
</dbReference>
<organism evidence="5 6">
    <name type="scientific">Triparma laevis f. inornata</name>
    <dbReference type="NCBI Taxonomy" id="1714386"/>
    <lineage>
        <taxon>Eukaryota</taxon>
        <taxon>Sar</taxon>
        <taxon>Stramenopiles</taxon>
        <taxon>Ochrophyta</taxon>
        <taxon>Bolidophyceae</taxon>
        <taxon>Parmales</taxon>
        <taxon>Triparmaceae</taxon>
        <taxon>Triparma</taxon>
    </lineage>
</organism>
<dbReference type="GO" id="GO:0008318">
    <property type="term" value="F:protein prenyltransferase activity"/>
    <property type="evidence" value="ECO:0007669"/>
    <property type="project" value="InterPro"/>
</dbReference>
<evidence type="ECO:0000313" key="6">
    <source>
        <dbReference type="Proteomes" id="UP001162640"/>
    </source>
</evidence>
<keyword evidence="4" id="KW-0677">Repeat</keyword>
<evidence type="ECO:0000256" key="3">
    <source>
        <dbReference type="ARBA" id="ARBA00022679"/>
    </source>
</evidence>
<name>A0A9W7DQH5_9STRA</name>
<sequence>MSTYTPYPFPLPSKPKLPPTIKTLLTLILTEPYPSEIGFAPLETDDNFQKVEESGFSALAINAKRLGDIALKTRELHDKHPSILSTYVYVILQPSSQTHYNLRRRYILGLGSERELEGGDEEDENEYLKILKGELYLTSVILIRTGKSGNCWEYRKFILQILLDLHEDISEIIDTELKFLNKITTYYPKNYYAYNYRRYILSHSDSHLLSDLEFTIKGLKLNTTDNSRVSHINWLLDSGVECDLKGVLKDLEVFGESYPEQKTIWRCVRCIGVRCLDVEIMERWYNDILLISKAVKGRQCATSKDMILEDSKLKCYMWVCWVKSREWGEKGVEGRMAGRIIESCFKELERREQPNSHITKLKEIREDF</sequence>
<dbReference type="Pfam" id="PF01239">
    <property type="entry name" value="PPTA"/>
    <property type="match status" value="1"/>
</dbReference>
<dbReference type="SUPFAM" id="SSF48439">
    <property type="entry name" value="Protein prenylyltransferase"/>
    <property type="match status" value="1"/>
</dbReference>
<gene>
    <name evidence="5" type="ORF">TL16_g00823</name>
</gene>
<evidence type="ECO:0000256" key="4">
    <source>
        <dbReference type="ARBA" id="ARBA00022737"/>
    </source>
</evidence>
<accession>A0A9W7DQH5</accession>
<dbReference type="InterPro" id="IPR002088">
    <property type="entry name" value="Prenyl_trans_a"/>
</dbReference>
<dbReference type="PANTHER" id="PTHR11129:SF3">
    <property type="entry name" value="PROTEIN PRENYLTRANSFERASE ALPHA SUBUNIT REPEAT-CONTAINING PROTEIN 1"/>
    <property type="match status" value="1"/>
</dbReference>
<dbReference type="Gene3D" id="1.25.40.120">
    <property type="entry name" value="Protein prenylyltransferase"/>
    <property type="match status" value="1"/>
</dbReference>
<evidence type="ECO:0000313" key="5">
    <source>
        <dbReference type="EMBL" id="GMH50615.1"/>
    </source>
</evidence>
<protein>
    <submittedName>
        <fullName evidence="5">Uncharacterized protein</fullName>
    </submittedName>
</protein>
<proteinExistence type="inferred from homology"/>
<dbReference type="Proteomes" id="UP001162640">
    <property type="component" value="Unassembled WGS sequence"/>
</dbReference>
<dbReference type="EMBL" id="BLQM01000016">
    <property type="protein sequence ID" value="GMH50615.1"/>
    <property type="molecule type" value="Genomic_DNA"/>
</dbReference>
<keyword evidence="3" id="KW-0808">Transferase</keyword>
<keyword evidence="2" id="KW-0637">Prenyltransferase</keyword>
<dbReference type="PANTHER" id="PTHR11129">
    <property type="entry name" value="PROTEIN FARNESYLTRANSFERASE ALPHA SUBUNIT/RAB GERANYLGERANYL TRANSFERASE ALPHA SUBUNIT"/>
    <property type="match status" value="1"/>
</dbReference>
<evidence type="ECO:0000256" key="2">
    <source>
        <dbReference type="ARBA" id="ARBA00022602"/>
    </source>
</evidence>
<comment type="caution">
    <text evidence="5">The sequence shown here is derived from an EMBL/GenBank/DDBJ whole genome shotgun (WGS) entry which is preliminary data.</text>
</comment>
<reference evidence="6" key="1">
    <citation type="journal article" date="2023" name="Commun. Biol.">
        <title>Genome analysis of Parmales, the sister group of diatoms, reveals the evolutionary specialization of diatoms from phago-mixotrophs to photoautotrophs.</title>
        <authorList>
            <person name="Ban H."/>
            <person name="Sato S."/>
            <person name="Yoshikawa S."/>
            <person name="Yamada K."/>
            <person name="Nakamura Y."/>
            <person name="Ichinomiya M."/>
            <person name="Sato N."/>
            <person name="Blanc-Mathieu R."/>
            <person name="Endo H."/>
            <person name="Kuwata A."/>
            <person name="Ogata H."/>
        </authorList>
    </citation>
    <scope>NUCLEOTIDE SEQUENCE [LARGE SCALE GENOMIC DNA]</scope>
</reference>